<keyword evidence="1" id="KW-1133">Transmembrane helix</keyword>
<dbReference type="Proteomes" id="UP000238350">
    <property type="component" value="Unassembled WGS sequence"/>
</dbReference>
<accession>A0A2T0FJZ8</accession>
<comment type="caution">
    <text evidence="3">The sequence shown here is derived from an EMBL/GenBank/DDBJ whole genome shotgun (WGS) entry which is preliminary data.</text>
</comment>
<feature type="transmembrane region" description="Helical" evidence="1">
    <location>
        <begin position="362"/>
        <end position="384"/>
    </location>
</feature>
<feature type="transmembrane region" description="Helical" evidence="1">
    <location>
        <begin position="328"/>
        <end position="350"/>
    </location>
</feature>
<evidence type="ECO:0000313" key="4">
    <source>
        <dbReference type="Proteomes" id="UP000238350"/>
    </source>
</evidence>
<feature type="transmembrane region" description="Helical" evidence="1">
    <location>
        <begin position="55"/>
        <end position="76"/>
    </location>
</feature>
<dbReference type="GeneID" id="36516692"/>
<dbReference type="SMART" id="SM00603">
    <property type="entry name" value="LCCL"/>
    <property type="match status" value="1"/>
</dbReference>
<evidence type="ECO:0000259" key="2">
    <source>
        <dbReference type="PROSITE" id="PS50820"/>
    </source>
</evidence>
<dbReference type="Gene3D" id="2.170.130.20">
    <property type="entry name" value="LCCL-like domain"/>
    <property type="match status" value="1"/>
</dbReference>
<proteinExistence type="predicted"/>
<dbReference type="InterPro" id="IPR036609">
    <property type="entry name" value="LCCL_sf"/>
</dbReference>
<protein>
    <recommendedName>
        <fullName evidence="2">LCCL domain-containing protein</fullName>
    </recommendedName>
</protein>
<keyword evidence="4" id="KW-1185">Reference proteome</keyword>
<dbReference type="AlphaFoldDB" id="A0A2T0FJZ8"/>
<evidence type="ECO:0000256" key="1">
    <source>
        <dbReference type="SAM" id="Phobius"/>
    </source>
</evidence>
<dbReference type="PROSITE" id="PS50820">
    <property type="entry name" value="LCCL"/>
    <property type="match status" value="1"/>
</dbReference>
<sequence>MGDEPESIELLPVSEHHDDIGGNEAKNMNDKSTQMYMWWPKAQLFPRKLESFLSLPARVAAVISMIGLWLILCITINNSSLFMIPYAEDSPVVPLSCGDGGGFWSHPNEKCGIDAAQCTGSRAEGVFAFRCPANCKHDGRTFQKTPIGSTTVERAPLVIGGDNLYRADSTLCAAALHHGAISNKYGGCAKVRMIGQHNGFNSTLENGIASYAFDSSFVGSFEFVPLDKCKGCTDRRIAVGVVSVLMSMLTGYIFASPWLFLCTQCSIGFWVLYFGVDPPLKAGTAQLNAEIISTGFQRYMVALWGVFLIYHIAAKAQLENMQANLSRAIFWVLPFYVGILENYTFALLPIDRLLISDFNSQAGGWITVVILTGLIVLGAISQAFALYRAKKLKKMIIIYSAILAVICVLSVIPNETLRVHHYLLGLLFLPGTAIQTTPSLAYQGLCVGLFVSGVARWGPASILETSAHVNRNRDTSGEDLELLQPTINGRDGALGEFLINWTGSQGQFSLVVNDVEIWKGNKTTFNLTDWVETHVEKPFPSKIYVRVARVLRNNQVGGYTHAGVIDTTNNHWTPPDKGFI</sequence>
<dbReference type="InterPro" id="IPR004043">
    <property type="entry name" value="LCCL"/>
</dbReference>
<dbReference type="PANTHER" id="PTHR31331:SF1">
    <property type="entry name" value="CYSTEINE RICH SECRETORY PROTEIN LCCL DOMAIN CONTAINING 2"/>
    <property type="match status" value="1"/>
</dbReference>
<dbReference type="SUPFAM" id="SSF69848">
    <property type="entry name" value="LCCL domain"/>
    <property type="match status" value="1"/>
</dbReference>
<dbReference type="RefSeq" id="XP_024665269.1">
    <property type="nucleotide sequence ID" value="XM_024809501.1"/>
</dbReference>
<reference evidence="3 4" key="1">
    <citation type="submission" date="2017-04" db="EMBL/GenBank/DDBJ databases">
        <title>Genome sequencing of [Candida] sorbophila.</title>
        <authorList>
            <person name="Ahn J.O."/>
        </authorList>
    </citation>
    <scope>NUCLEOTIDE SEQUENCE [LARGE SCALE GENOMIC DNA]</scope>
    <source>
        <strain evidence="3 4">DS02</strain>
    </source>
</reference>
<dbReference type="PANTHER" id="PTHR31331">
    <property type="entry name" value="LCCL DOMAIN PROTEIN (AFU_ORTHOLOGUE AFUA_5G08630)"/>
    <property type="match status" value="1"/>
</dbReference>
<organism evidence="3 4">
    <name type="scientific">Wickerhamiella sorbophila</name>
    <dbReference type="NCBI Taxonomy" id="45607"/>
    <lineage>
        <taxon>Eukaryota</taxon>
        <taxon>Fungi</taxon>
        <taxon>Dikarya</taxon>
        <taxon>Ascomycota</taxon>
        <taxon>Saccharomycotina</taxon>
        <taxon>Dipodascomycetes</taxon>
        <taxon>Dipodascales</taxon>
        <taxon>Trichomonascaceae</taxon>
        <taxon>Wickerhamiella</taxon>
    </lineage>
</organism>
<feature type="domain" description="LCCL" evidence="2">
    <location>
        <begin position="131"/>
        <end position="210"/>
    </location>
</feature>
<dbReference type="OrthoDB" id="441660at2759"/>
<name>A0A2T0FJZ8_9ASCO</name>
<gene>
    <name evidence="3" type="ORF">B9G98_02944</name>
</gene>
<dbReference type="EMBL" id="NDIQ01000021">
    <property type="protein sequence ID" value="PRT55324.1"/>
    <property type="molecule type" value="Genomic_DNA"/>
</dbReference>
<keyword evidence="1" id="KW-0472">Membrane</keyword>
<evidence type="ECO:0000313" key="3">
    <source>
        <dbReference type="EMBL" id="PRT55324.1"/>
    </source>
</evidence>
<dbReference type="Pfam" id="PF03815">
    <property type="entry name" value="LCCL"/>
    <property type="match status" value="1"/>
</dbReference>
<dbReference type="InterPro" id="IPR051957">
    <property type="entry name" value="CRISP-LCCL_domain"/>
</dbReference>
<feature type="transmembrane region" description="Helical" evidence="1">
    <location>
        <begin position="296"/>
        <end position="316"/>
    </location>
</feature>
<keyword evidence="1" id="KW-0812">Transmembrane</keyword>
<feature type="transmembrane region" description="Helical" evidence="1">
    <location>
        <begin position="396"/>
        <end position="413"/>
    </location>
</feature>